<dbReference type="Pfam" id="PF01810">
    <property type="entry name" value="LysE"/>
    <property type="match status" value="1"/>
</dbReference>
<reference evidence="7 8" key="1">
    <citation type="submission" date="2020-06" db="EMBL/GenBank/DDBJ databases">
        <title>Sulfitobacter algicola sp. nov., isolated from green algae.</title>
        <authorList>
            <person name="Wang C."/>
        </authorList>
    </citation>
    <scope>NUCLEOTIDE SEQUENCE [LARGE SCALE GENOMIC DNA]</scope>
    <source>
        <strain evidence="7 8">1151</strain>
    </source>
</reference>
<feature type="transmembrane region" description="Helical" evidence="6">
    <location>
        <begin position="71"/>
        <end position="91"/>
    </location>
</feature>
<dbReference type="InterPro" id="IPR001123">
    <property type="entry name" value="LeuE-type"/>
</dbReference>
<comment type="subcellular location">
    <subcellularLocation>
        <location evidence="1">Cell membrane</location>
        <topology evidence="1">Multi-pass membrane protein</topology>
    </subcellularLocation>
</comment>
<protein>
    <submittedName>
        <fullName evidence="7">LysE family translocator</fullName>
    </submittedName>
</protein>
<keyword evidence="3 6" id="KW-0812">Transmembrane</keyword>
<evidence type="ECO:0000256" key="6">
    <source>
        <dbReference type="SAM" id="Phobius"/>
    </source>
</evidence>
<feature type="transmembrane region" description="Helical" evidence="6">
    <location>
        <begin position="41"/>
        <end position="64"/>
    </location>
</feature>
<evidence type="ECO:0000313" key="7">
    <source>
        <dbReference type="EMBL" id="NSX55676.1"/>
    </source>
</evidence>
<evidence type="ECO:0000256" key="1">
    <source>
        <dbReference type="ARBA" id="ARBA00004651"/>
    </source>
</evidence>
<keyword evidence="5 6" id="KW-0472">Membrane</keyword>
<dbReference type="PANTHER" id="PTHR30086:SF19">
    <property type="entry name" value="THREONINE EFFLUX PROTEIN"/>
    <property type="match status" value="1"/>
</dbReference>
<organism evidence="7 8">
    <name type="scientific">Parasulfitobacter algicola</name>
    <dbReference type="NCBI Taxonomy" id="2614809"/>
    <lineage>
        <taxon>Bacteria</taxon>
        <taxon>Pseudomonadati</taxon>
        <taxon>Pseudomonadota</taxon>
        <taxon>Alphaproteobacteria</taxon>
        <taxon>Rhodobacterales</taxon>
        <taxon>Roseobacteraceae</taxon>
        <taxon>Parasulfitobacter</taxon>
    </lineage>
</organism>
<keyword evidence="4 6" id="KW-1133">Transmembrane helix</keyword>
<dbReference type="PANTHER" id="PTHR30086">
    <property type="entry name" value="ARGININE EXPORTER PROTEIN ARGO"/>
    <property type="match status" value="1"/>
</dbReference>
<dbReference type="RefSeq" id="WP_174138825.1">
    <property type="nucleotide sequence ID" value="NZ_JABUFE010000007.1"/>
</dbReference>
<evidence type="ECO:0000256" key="3">
    <source>
        <dbReference type="ARBA" id="ARBA00022692"/>
    </source>
</evidence>
<comment type="caution">
    <text evidence="7">The sequence shown here is derived from an EMBL/GenBank/DDBJ whole genome shotgun (WGS) entry which is preliminary data.</text>
</comment>
<proteinExistence type="predicted"/>
<dbReference type="EMBL" id="JABUFE010000007">
    <property type="protein sequence ID" value="NSX55676.1"/>
    <property type="molecule type" value="Genomic_DNA"/>
</dbReference>
<sequence length="204" mass="21610">MTWAILGSIALIHLAAAISPGPSFVVSVKTAAAEGFRVAAALAVGFGLGALIWALAALLGLAVLFKVMPQLLMALKIIGGIFLCFIAFMMWRHANDPIDVIENDAPPRTMLSAVRLGLVTQLANPKPAVFFGAVFIGLVPEGSSLASLSLILAIIFINETLWYVIVAKTFSTHTARNAYTKFKAWVDRAFGGLIALFGLKIALG</sequence>
<keyword evidence="2" id="KW-1003">Cell membrane</keyword>
<evidence type="ECO:0000256" key="4">
    <source>
        <dbReference type="ARBA" id="ARBA00022989"/>
    </source>
</evidence>
<evidence type="ECO:0000313" key="8">
    <source>
        <dbReference type="Proteomes" id="UP000777935"/>
    </source>
</evidence>
<dbReference type="Proteomes" id="UP000777935">
    <property type="component" value="Unassembled WGS sequence"/>
</dbReference>
<evidence type="ECO:0000256" key="5">
    <source>
        <dbReference type="ARBA" id="ARBA00023136"/>
    </source>
</evidence>
<keyword evidence="8" id="KW-1185">Reference proteome</keyword>
<gene>
    <name evidence="7" type="ORF">HRQ87_12770</name>
</gene>
<accession>A0ABX2IUJ0</accession>
<evidence type="ECO:0000256" key="2">
    <source>
        <dbReference type="ARBA" id="ARBA00022475"/>
    </source>
</evidence>
<name>A0ABX2IUJ0_9RHOB</name>
<feature type="transmembrane region" description="Helical" evidence="6">
    <location>
        <begin position="145"/>
        <end position="165"/>
    </location>
</feature>